<dbReference type="EMBL" id="FLUO01000003">
    <property type="protein sequence ID" value="SBW12672.1"/>
    <property type="molecule type" value="Genomic_DNA"/>
</dbReference>
<dbReference type="InterPro" id="IPR029063">
    <property type="entry name" value="SAM-dependent_MTases_sf"/>
</dbReference>
<evidence type="ECO:0008006" key="2">
    <source>
        <dbReference type="Google" id="ProtNLM"/>
    </source>
</evidence>
<sequence>MMAQNTSTAVMQRRVEPHDSLDFFPTPPWATRALCEHVLPGVWYSPRMTAWDPACGEGHMVRPLGEYFARVIASDVHPYGFGAVEDFLFPHADRGADWIITNPPFRLAQQFIDRGLAEARGGVAVLVRTAFLEGIDRFERLFSAVPPAVVAQFVERVPMVKGRCDRAASSATSYAWIVWRSNRDLRETRLIWIPPCRKRLERDTDYRDFGAGLMPPGDATLPDPAIQRESVKRCPAPEVTASGFVSRMDGTPQPNS</sequence>
<dbReference type="Gene3D" id="3.40.50.150">
    <property type="entry name" value="Vaccinia Virus protein VP39"/>
    <property type="match status" value="1"/>
</dbReference>
<proteinExistence type="predicted"/>
<organism evidence="1">
    <name type="scientific">uncultured Alphaproteobacteria bacterium</name>
    <dbReference type="NCBI Taxonomy" id="91750"/>
    <lineage>
        <taxon>Bacteria</taxon>
        <taxon>Pseudomonadati</taxon>
        <taxon>Pseudomonadota</taxon>
        <taxon>Alphaproteobacteria</taxon>
        <taxon>environmental samples</taxon>
    </lineage>
</organism>
<dbReference type="AlphaFoldDB" id="A0A212KM03"/>
<gene>
    <name evidence="1" type="ORF">KL86APRO_30163</name>
</gene>
<evidence type="ECO:0000313" key="1">
    <source>
        <dbReference type="EMBL" id="SBW12672.1"/>
    </source>
</evidence>
<protein>
    <recommendedName>
        <fullName evidence="2">Methyltransferase</fullName>
    </recommendedName>
</protein>
<accession>A0A212KM03</accession>
<dbReference type="SUPFAM" id="SSF53335">
    <property type="entry name" value="S-adenosyl-L-methionine-dependent methyltransferases"/>
    <property type="match status" value="1"/>
</dbReference>
<reference evidence="1" key="1">
    <citation type="submission" date="2016-04" db="EMBL/GenBank/DDBJ databases">
        <authorList>
            <person name="Evans L.H."/>
            <person name="Alamgir A."/>
            <person name="Owens N."/>
            <person name="Weber N.D."/>
            <person name="Virtaneva K."/>
            <person name="Barbian K."/>
            <person name="Babar A."/>
            <person name="Rosenke K."/>
        </authorList>
    </citation>
    <scope>NUCLEOTIDE SEQUENCE</scope>
    <source>
        <strain evidence="1">86</strain>
    </source>
</reference>
<name>A0A212KM03_9PROT</name>